<feature type="domain" description="SnoaL-like" evidence="1">
    <location>
        <begin position="28"/>
        <end position="131"/>
    </location>
</feature>
<name>A0A9X1DE89_9SPHN</name>
<dbReference type="Gene3D" id="3.10.450.50">
    <property type="match status" value="1"/>
</dbReference>
<evidence type="ECO:0000259" key="1">
    <source>
        <dbReference type="Pfam" id="PF12680"/>
    </source>
</evidence>
<keyword evidence="3" id="KW-1185">Reference proteome</keyword>
<dbReference type="Pfam" id="PF12680">
    <property type="entry name" value="SnoaL_2"/>
    <property type="match status" value="1"/>
</dbReference>
<dbReference type="RefSeq" id="WP_214624558.1">
    <property type="nucleotide sequence ID" value="NZ_JAHGAW010000010.1"/>
</dbReference>
<reference evidence="2" key="1">
    <citation type="submission" date="2021-05" db="EMBL/GenBank/DDBJ databases">
        <title>Genome of Sphingobium sp. strain.</title>
        <authorList>
            <person name="Fan R."/>
        </authorList>
    </citation>
    <scope>NUCLEOTIDE SEQUENCE</scope>
    <source>
        <strain evidence="2">H33</strain>
    </source>
</reference>
<gene>
    <name evidence="2" type="ORF">KK488_15200</name>
</gene>
<accession>A0A9X1DE89</accession>
<evidence type="ECO:0000313" key="2">
    <source>
        <dbReference type="EMBL" id="MBT2188301.1"/>
    </source>
</evidence>
<dbReference type="EMBL" id="JAHGAW010000010">
    <property type="protein sequence ID" value="MBT2188301.1"/>
    <property type="molecule type" value="Genomic_DNA"/>
</dbReference>
<dbReference type="GO" id="GO:0030638">
    <property type="term" value="P:polyketide metabolic process"/>
    <property type="evidence" value="ECO:0007669"/>
    <property type="project" value="InterPro"/>
</dbReference>
<dbReference type="AlphaFoldDB" id="A0A9X1DE89"/>
<dbReference type="SUPFAM" id="SSF54427">
    <property type="entry name" value="NTF2-like"/>
    <property type="match status" value="1"/>
</dbReference>
<organism evidence="2 3">
    <name type="scientific">Sphingobium nicotianae</name>
    <dbReference type="NCBI Taxonomy" id="2782607"/>
    <lineage>
        <taxon>Bacteria</taxon>
        <taxon>Pseudomonadati</taxon>
        <taxon>Pseudomonadota</taxon>
        <taxon>Alphaproteobacteria</taxon>
        <taxon>Sphingomonadales</taxon>
        <taxon>Sphingomonadaceae</taxon>
        <taxon>Sphingobium</taxon>
    </lineage>
</organism>
<dbReference type="PANTHER" id="PTHR38436:SF1">
    <property type="entry name" value="ESTER CYCLASE"/>
    <property type="match status" value="1"/>
</dbReference>
<dbReference type="PANTHER" id="PTHR38436">
    <property type="entry name" value="POLYKETIDE CYCLASE SNOAL-LIKE DOMAIN"/>
    <property type="match status" value="1"/>
</dbReference>
<evidence type="ECO:0000313" key="3">
    <source>
        <dbReference type="Proteomes" id="UP001138757"/>
    </source>
</evidence>
<dbReference type="InterPro" id="IPR009959">
    <property type="entry name" value="Cyclase_SnoaL-like"/>
</dbReference>
<dbReference type="InterPro" id="IPR037401">
    <property type="entry name" value="SnoaL-like"/>
</dbReference>
<dbReference type="Proteomes" id="UP001138757">
    <property type="component" value="Unassembled WGS sequence"/>
</dbReference>
<comment type="caution">
    <text evidence="2">The sequence shown here is derived from an EMBL/GenBank/DDBJ whole genome shotgun (WGS) entry which is preliminary data.</text>
</comment>
<dbReference type="InterPro" id="IPR032710">
    <property type="entry name" value="NTF2-like_dom_sf"/>
</dbReference>
<protein>
    <submittedName>
        <fullName evidence="2">Nuclear transport factor 2 family protein</fullName>
    </submittedName>
</protein>
<proteinExistence type="predicted"/>
<sequence>MTNASSDTSASRDRTVEAANKQVVLSMWHEVLNGRDYAKAGQYIAQDYIQHSPSAGQGLAALIEFLKWELGEGPLEPGSYELTDFVHVMAEGDLVQLMFQRAIPNPKAPAETIKVWWYDTYRLRDGMIVEHWDSALE</sequence>